<feature type="compositionally biased region" description="Low complexity" evidence="1">
    <location>
        <begin position="221"/>
        <end position="231"/>
    </location>
</feature>
<keyword evidence="4" id="KW-1185">Reference proteome</keyword>
<evidence type="ECO:0000313" key="3">
    <source>
        <dbReference type="EMBL" id="WAQ83937.1"/>
    </source>
</evidence>
<feature type="compositionally biased region" description="Basic residues" evidence="1">
    <location>
        <begin position="260"/>
        <end position="279"/>
    </location>
</feature>
<name>A0ABY7CMC8_9BASI</name>
<feature type="region of interest" description="Disordered" evidence="1">
    <location>
        <begin position="101"/>
        <end position="120"/>
    </location>
</feature>
<feature type="chain" id="PRO_5046329911" evidence="2">
    <location>
        <begin position="23"/>
        <end position="279"/>
    </location>
</feature>
<dbReference type="GeneID" id="77809160"/>
<feature type="signal peptide" evidence="2">
    <location>
        <begin position="1"/>
        <end position="22"/>
    </location>
</feature>
<evidence type="ECO:0000256" key="1">
    <source>
        <dbReference type="SAM" id="MobiDB-lite"/>
    </source>
</evidence>
<accession>A0ABY7CMC8</accession>
<protein>
    <submittedName>
        <fullName evidence="3">Uncharacterized protein</fullName>
    </submittedName>
</protein>
<organism evidence="3 4">
    <name type="scientific">Puccinia triticina</name>
    <dbReference type="NCBI Taxonomy" id="208348"/>
    <lineage>
        <taxon>Eukaryota</taxon>
        <taxon>Fungi</taxon>
        <taxon>Dikarya</taxon>
        <taxon>Basidiomycota</taxon>
        <taxon>Pucciniomycotina</taxon>
        <taxon>Pucciniomycetes</taxon>
        <taxon>Pucciniales</taxon>
        <taxon>Pucciniaceae</taxon>
        <taxon>Puccinia</taxon>
    </lineage>
</organism>
<feature type="compositionally biased region" description="Low complexity" evidence="1">
    <location>
        <begin position="145"/>
        <end position="164"/>
    </location>
</feature>
<dbReference type="Proteomes" id="UP001164743">
    <property type="component" value="Chromosome 4A"/>
</dbReference>
<evidence type="ECO:0000256" key="2">
    <source>
        <dbReference type="SAM" id="SignalP"/>
    </source>
</evidence>
<evidence type="ECO:0000313" key="4">
    <source>
        <dbReference type="Proteomes" id="UP001164743"/>
    </source>
</evidence>
<reference evidence="3" key="1">
    <citation type="submission" date="2022-10" db="EMBL/GenBank/DDBJ databases">
        <title>Puccinia triticina Genome sequencing and assembly.</title>
        <authorList>
            <person name="Li C."/>
        </authorList>
    </citation>
    <scope>NUCLEOTIDE SEQUENCE</scope>
    <source>
        <strain evidence="3">Pt15</strain>
    </source>
</reference>
<gene>
    <name evidence="3" type="ORF">PtA15_4A387</name>
</gene>
<sequence>MTRISCFFVAAAISLLVGQSSSLVTGDLVPSVVTTLEPVPLVEGLVNHLLAGNSEPDKEDTGLDSIVIPGKRKRDLNRINSSLQRRQRAFLLGILGELSGSSTPTTTATPTQVSAKPARHKQAIPGTDTASAVLSQLQSSKTTDASAPAAVASSVAVTPRPASSTVVAKPAPSTSAVEIPQYPLDDSTVESHAIAEDASPPIHVLPSFLSSSMPGVSTLPAKNTSSSATKASRAKRHVPTTVITELAPIPPSIQSTLSSRPHRQSHPHHKTHSKPHPRQ</sequence>
<feature type="compositionally biased region" description="Low complexity" evidence="1">
    <location>
        <begin position="101"/>
        <end position="111"/>
    </location>
</feature>
<feature type="region of interest" description="Disordered" evidence="1">
    <location>
        <begin position="217"/>
        <end position="279"/>
    </location>
</feature>
<dbReference type="EMBL" id="CP110424">
    <property type="protein sequence ID" value="WAQ83937.1"/>
    <property type="molecule type" value="Genomic_DNA"/>
</dbReference>
<dbReference type="RefSeq" id="XP_053019492.1">
    <property type="nucleotide sequence ID" value="XM_053168265.1"/>
</dbReference>
<feature type="region of interest" description="Disordered" evidence="1">
    <location>
        <begin position="142"/>
        <end position="180"/>
    </location>
</feature>
<proteinExistence type="predicted"/>
<keyword evidence="2" id="KW-0732">Signal</keyword>